<feature type="transmembrane region" description="Helical" evidence="1">
    <location>
        <begin position="25"/>
        <end position="42"/>
    </location>
</feature>
<feature type="transmembrane region" description="Helical" evidence="1">
    <location>
        <begin position="226"/>
        <end position="244"/>
    </location>
</feature>
<keyword evidence="1" id="KW-1133">Transmembrane helix</keyword>
<feature type="transmembrane region" description="Helical" evidence="1">
    <location>
        <begin position="108"/>
        <end position="130"/>
    </location>
</feature>
<keyword evidence="4" id="KW-1185">Reference proteome</keyword>
<reference evidence="3 4" key="1">
    <citation type="journal article" date="2015" name="Sci. Rep.">
        <title>Chromosome-level genome map provides insights into diverse defense mechanisms in the medicinal fungus Ganoderma sinense.</title>
        <authorList>
            <person name="Zhu Y."/>
            <person name="Xu J."/>
            <person name="Sun C."/>
            <person name="Zhou S."/>
            <person name="Xu H."/>
            <person name="Nelson D.R."/>
            <person name="Qian J."/>
            <person name="Song J."/>
            <person name="Luo H."/>
            <person name="Xiang L."/>
            <person name="Li Y."/>
            <person name="Xu Z."/>
            <person name="Ji A."/>
            <person name="Wang L."/>
            <person name="Lu S."/>
            <person name="Hayward A."/>
            <person name="Sun W."/>
            <person name="Li X."/>
            <person name="Schwartz D.C."/>
            <person name="Wang Y."/>
            <person name="Chen S."/>
        </authorList>
    </citation>
    <scope>NUCLEOTIDE SEQUENCE [LARGE SCALE GENOMIC DNA]</scope>
    <source>
        <strain evidence="3 4">ZZ0214-1</strain>
    </source>
</reference>
<dbReference type="InterPro" id="IPR045340">
    <property type="entry name" value="DUF6533"/>
</dbReference>
<accession>A0A2G8RS09</accession>
<feature type="domain" description="DUF6533" evidence="2">
    <location>
        <begin position="25"/>
        <end position="70"/>
    </location>
</feature>
<keyword evidence="1" id="KW-0812">Transmembrane</keyword>
<feature type="transmembrane region" description="Helical" evidence="1">
    <location>
        <begin position="183"/>
        <end position="206"/>
    </location>
</feature>
<organism evidence="3 4">
    <name type="scientific">Ganoderma sinense ZZ0214-1</name>
    <dbReference type="NCBI Taxonomy" id="1077348"/>
    <lineage>
        <taxon>Eukaryota</taxon>
        <taxon>Fungi</taxon>
        <taxon>Dikarya</taxon>
        <taxon>Basidiomycota</taxon>
        <taxon>Agaricomycotina</taxon>
        <taxon>Agaricomycetes</taxon>
        <taxon>Polyporales</taxon>
        <taxon>Polyporaceae</taxon>
        <taxon>Ganoderma</taxon>
    </lineage>
</organism>
<name>A0A2G8RS09_9APHY</name>
<keyword evidence="1" id="KW-0472">Membrane</keyword>
<comment type="caution">
    <text evidence="3">The sequence shown here is derived from an EMBL/GenBank/DDBJ whole genome shotgun (WGS) entry which is preliminary data.</text>
</comment>
<feature type="transmembrane region" description="Helical" evidence="1">
    <location>
        <begin position="54"/>
        <end position="77"/>
    </location>
</feature>
<proteinExistence type="predicted"/>
<evidence type="ECO:0000313" key="3">
    <source>
        <dbReference type="EMBL" id="PIL24118.1"/>
    </source>
</evidence>
<gene>
    <name evidence="3" type="ORF">GSI_13870</name>
</gene>
<evidence type="ECO:0000256" key="1">
    <source>
        <dbReference type="SAM" id="Phobius"/>
    </source>
</evidence>
<dbReference type="EMBL" id="AYKW01000067">
    <property type="protein sequence ID" value="PIL24118.1"/>
    <property type="molecule type" value="Genomic_DNA"/>
</dbReference>
<protein>
    <recommendedName>
        <fullName evidence="2">DUF6533 domain-containing protein</fullName>
    </recommendedName>
</protein>
<dbReference type="OrthoDB" id="3261349at2759"/>
<dbReference type="Pfam" id="PF20151">
    <property type="entry name" value="DUF6533"/>
    <property type="match status" value="1"/>
</dbReference>
<evidence type="ECO:0000313" key="4">
    <source>
        <dbReference type="Proteomes" id="UP000230002"/>
    </source>
</evidence>
<sequence>MARFTGAVQATAEYWAWSIRMNNNFSVVGYAILFYDYTLTFSTEVECFWKSTHISFFSVLFVLNRYFGLLGAIPTIFEYFGSPSENPVKELLRVVLRTYALYERSRRILVLLIVTHVGGALVALVTMITTKSANETKIPMPFTLPECDLSLTNAHMETGDFVSYFPVSTAAYSGNSTQRFQDIAIAWAAMVWFDTTIFVLTLVRAWQMHRHMRGGILETLFRDGTIYYGIMVVSTVGNIITFLVTPSGSNLKGMETTLTNVLSTTLTSRLILNLRNRTARHIGGGRNTRTEAWTSTAAQSVISRVVFGKDQIKPSDSFELAASTATGSATETKTPWTLDKRPNTVNV</sequence>
<evidence type="ECO:0000259" key="2">
    <source>
        <dbReference type="Pfam" id="PF20151"/>
    </source>
</evidence>
<dbReference type="AlphaFoldDB" id="A0A2G8RS09"/>
<dbReference type="Proteomes" id="UP000230002">
    <property type="component" value="Unassembled WGS sequence"/>
</dbReference>